<comment type="caution">
    <text evidence="2">The sequence shown here is derived from an EMBL/GenBank/DDBJ whole genome shotgun (WGS) entry which is preliminary data.</text>
</comment>
<sequence>MRNAALVLGIIAGLIGMLVGFFSFGYVEAIEHFGEIDGLAEQLENADLVQMTSIIAPMLAIAGGAMARARALWGGVLLLVSAAGMYHAFGFNVFTMFPIAFAAVGGVLGVAAGKPDEPKAHF</sequence>
<name>A0A850LNG9_9RHOB</name>
<reference evidence="2 3" key="1">
    <citation type="journal article" date="2020" name="Proc. Natl. Acad. Sci. U.S.A.">
        <title>Ecological drivers of bacterial community assembly in synthetic phycospheres.</title>
        <authorList>
            <person name="Fu H."/>
            <person name="Uchimiya M."/>
            <person name="Gore J."/>
            <person name="Moran M.A."/>
        </authorList>
    </citation>
    <scope>NUCLEOTIDE SEQUENCE [LARGE SCALE GENOMIC DNA]</scope>
    <source>
        <strain evidence="2">HF-Din03</strain>
    </source>
</reference>
<keyword evidence="1" id="KW-0812">Transmembrane</keyword>
<proteinExistence type="predicted"/>
<gene>
    <name evidence="2" type="ORF">HW564_19920</name>
</gene>
<evidence type="ECO:0000313" key="2">
    <source>
        <dbReference type="EMBL" id="NVK99197.1"/>
    </source>
</evidence>
<dbReference type="EMBL" id="JABXIY010000060">
    <property type="protein sequence ID" value="NVK99197.1"/>
    <property type="molecule type" value="Genomic_DNA"/>
</dbReference>
<accession>A0A850LNG9</accession>
<feature type="transmembrane region" description="Helical" evidence="1">
    <location>
        <begin position="95"/>
        <end position="113"/>
    </location>
</feature>
<dbReference type="OMA" id="PDEPKAH"/>
<feature type="transmembrane region" description="Helical" evidence="1">
    <location>
        <begin position="7"/>
        <end position="27"/>
    </location>
</feature>
<dbReference type="Proteomes" id="UP000565723">
    <property type="component" value="Unassembled WGS sequence"/>
</dbReference>
<dbReference type="RefSeq" id="WP_011047018.1">
    <property type="nucleotide sequence ID" value="NZ_CP076685.1"/>
</dbReference>
<protein>
    <submittedName>
        <fullName evidence="2">Uncharacterized protein</fullName>
    </submittedName>
</protein>
<organism evidence="2 3">
    <name type="scientific">Ruegeria pomeroyi</name>
    <dbReference type="NCBI Taxonomy" id="89184"/>
    <lineage>
        <taxon>Bacteria</taxon>
        <taxon>Pseudomonadati</taxon>
        <taxon>Pseudomonadota</taxon>
        <taxon>Alphaproteobacteria</taxon>
        <taxon>Rhodobacterales</taxon>
        <taxon>Roseobacteraceae</taxon>
        <taxon>Ruegeria</taxon>
    </lineage>
</organism>
<evidence type="ECO:0000313" key="3">
    <source>
        <dbReference type="Proteomes" id="UP000565723"/>
    </source>
</evidence>
<keyword evidence="1" id="KW-1133">Transmembrane helix</keyword>
<dbReference type="AlphaFoldDB" id="A0A850LNG9"/>
<keyword evidence="1" id="KW-0472">Membrane</keyword>
<evidence type="ECO:0000256" key="1">
    <source>
        <dbReference type="SAM" id="Phobius"/>
    </source>
</evidence>